<evidence type="ECO:0000313" key="3">
    <source>
        <dbReference type="EMBL" id="GAT70872.1"/>
    </source>
</evidence>
<feature type="chain" id="PRO_5007905893" evidence="2">
    <location>
        <begin position="28"/>
        <end position="101"/>
    </location>
</feature>
<keyword evidence="4" id="KW-1185">Reference proteome</keyword>
<dbReference type="Proteomes" id="UP000077701">
    <property type="component" value="Unassembled WGS sequence"/>
</dbReference>
<evidence type="ECO:0000313" key="4">
    <source>
        <dbReference type="Proteomes" id="UP000077701"/>
    </source>
</evidence>
<dbReference type="STRING" id="161355.PS9374_06560"/>
<feature type="region of interest" description="Disordered" evidence="1">
    <location>
        <begin position="27"/>
        <end position="101"/>
    </location>
</feature>
<proteinExistence type="predicted"/>
<evidence type="ECO:0000256" key="2">
    <source>
        <dbReference type="SAM" id="SignalP"/>
    </source>
</evidence>
<evidence type="ECO:0000256" key="1">
    <source>
        <dbReference type="SAM" id="MobiDB-lite"/>
    </source>
</evidence>
<feature type="signal peptide" evidence="2">
    <location>
        <begin position="1"/>
        <end position="27"/>
    </location>
</feature>
<organism evidence="3 4">
    <name type="scientific">Planomonospora sphaerica</name>
    <dbReference type="NCBI Taxonomy" id="161355"/>
    <lineage>
        <taxon>Bacteria</taxon>
        <taxon>Bacillati</taxon>
        <taxon>Actinomycetota</taxon>
        <taxon>Actinomycetes</taxon>
        <taxon>Streptosporangiales</taxon>
        <taxon>Streptosporangiaceae</taxon>
        <taxon>Planomonospora</taxon>
    </lineage>
</organism>
<reference evidence="3 4" key="1">
    <citation type="journal article" date="2016" name="Genome Announc.">
        <title>Draft Genome Sequence of Planomonospora sphaerica JCM9374, a Rare Actinomycete.</title>
        <authorList>
            <person name="Dohra H."/>
            <person name="Suzuki T."/>
            <person name="Inoue Y."/>
            <person name="Kodani S."/>
        </authorList>
    </citation>
    <scope>NUCLEOTIDE SEQUENCE [LARGE SCALE GENOMIC DNA]</scope>
    <source>
        <strain evidence="3 4">JCM 9374</strain>
    </source>
</reference>
<accession>A0A171DP89</accession>
<name>A0A171DP89_9ACTN</name>
<feature type="compositionally biased region" description="Gly residues" evidence="1">
    <location>
        <begin position="44"/>
        <end position="76"/>
    </location>
</feature>
<reference evidence="4" key="2">
    <citation type="submission" date="2016-04" db="EMBL/GenBank/DDBJ databases">
        <title>Planomonospora sphaerica JCM9374 whole genome shotgun sequence.</title>
        <authorList>
            <person name="Suzuki T."/>
            <person name="Dohra H."/>
            <person name="Kodani S."/>
        </authorList>
    </citation>
    <scope>NUCLEOTIDE SEQUENCE [LARGE SCALE GENOMIC DNA]</scope>
    <source>
        <strain evidence="4">JCM 9374</strain>
    </source>
</reference>
<gene>
    <name evidence="3" type="ORF">PS9374_06560</name>
</gene>
<dbReference type="EMBL" id="BDCX01000020">
    <property type="protein sequence ID" value="GAT70872.1"/>
    <property type="molecule type" value="Genomic_DNA"/>
</dbReference>
<dbReference type="AlphaFoldDB" id="A0A171DP89"/>
<comment type="caution">
    <text evidence="3">The sequence shown here is derived from an EMBL/GenBank/DDBJ whole genome shotgun (WGS) entry which is preliminary data.</text>
</comment>
<feature type="compositionally biased region" description="Polar residues" evidence="1">
    <location>
        <begin position="92"/>
        <end position="101"/>
    </location>
</feature>
<dbReference type="RefSeq" id="WP_068903526.1">
    <property type="nucleotide sequence ID" value="NZ_BDCX01000020.1"/>
</dbReference>
<sequence length="101" mass="9512">MGRMSRITLAGVTVTALALQIPATAMAGDGVSCHGKSPLRRLCDGGGPASGTESGGPASGTESGGPASGAESGGGDEPSSRSGDDSYDSSSITAGPNGASN</sequence>
<protein>
    <submittedName>
        <fullName evidence="3">Uncharacterized protein</fullName>
    </submittedName>
</protein>
<keyword evidence="2" id="KW-0732">Signal</keyword>